<dbReference type="EMBL" id="WIXE01004769">
    <property type="protein sequence ID" value="KAK5982739.1"/>
    <property type="molecule type" value="Genomic_DNA"/>
</dbReference>
<feature type="region of interest" description="Disordered" evidence="1">
    <location>
        <begin position="239"/>
        <end position="265"/>
    </location>
</feature>
<sequence length="668" mass="74042">MHSVMNPTYVSASDSGSEQDFEYGPGIVEKLKAKFQRLSATVSSEVKVSQHKTGKRFSSVDDILTTTEEIPRKCPITNGLPPSLLSQFSRLQSQSTGDMIDTKVSCRPFTVHRTVNTEEPNDIRGATISAIRRKFGAPLQRESAFSPRHAKAMSHAGAGEVANNNEDVVPEFIKVSQRLRKSSTLLRKGEEEDTRNISEKTSYHCVRSPKTCRAFSSNFVGIPTFSNNARVVSDDFCKETKPPRLENNSPPDPDPTRKRVSNTSDAKPAFAICTDDIFTTINTSPPPEEPTPSLDVNDYISGACAKEIRTSVPRNLRDNDKMGAIEVQCLLRKFQRSRSERQQEARASMAASELPSNLPPAVPKDRTYVHAVFGVRLSGLPASSTMIPINGSMALANPNVVRITVRSDSSTFSAKQSSCGSVMPPPSSLPPELRPPTEEEARKSLSPKYEERREFASPTVQGNDPTIETTKQQSDSKCATHGLRNSELQQTVLHDPMHLDGEPSTGDANLVHHSLLNLVMEEDIPALMEAMNETFTCEFEDLSEQSSSTSSILYTPERRKERRKARQVSSIRFEEANPKVYTYLDEISAIVKKEWVEGVHVDYETYRRILAAEVEEYKSAMTGLQEWNDDVNIRAMGSRTSHKGSNFNAVITSGLPYPLLSESNAMCV</sequence>
<feature type="compositionally biased region" description="Basic and acidic residues" evidence="1">
    <location>
        <begin position="435"/>
        <end position="455"/>
    </location>
</feature>
<protein>
    <submittedName>
        <fullName evidence="2">Uncharacterized protein</fullName>
    </submittedName>
</protein>
<gene>
    <name evidence="2" type="ORF">GCK32_004152</name>
</gene>
<keyword evidence="3" id="KW-1185">Reference proteome</keyword>
<feature type="region of interest" description="Disordered" evidence="1">
    <location>
        <begin position="338"/>
        <end position="358"/>
    </location>
</feature>
<feature type="region of interest" description="Disordered" evidence="1">
    <location>
        <begin position="412"/>
        <end position="477"/>
    </location>
</feature>
<evidence type="ECO:0000313" key="3">
    <source>
        <dbReference type="Proteomes" id="UP001331761"/>
    </source>
</evidence>
<feature type="compositionally biased region" description="Polar residues" evidence="1">
    <location>
        <begin position="458"/>
        <end position="477"/>
    </location>
</feature>
<organism evidence="2 3">
    <name type="scientific">Trichostrongylus colubriformis</name>
    <name type="common">Black scour worm</name>
    <dbReference type="NCBI Taxonomy" id="6319"/>
    <lineage>
        <taxon>Eukaryota</taxon>
        <taxon>Metazoa</taxon>
        <taxon>Ecdysozoa</taxon>
        <taxon>Nematoda</taxon>
        <taxon>Chromadorea</taxon>
        <taxon>Rhabditida</taxon>
        <taxon>Rhabditina</taxon>
        <taxon>Rhabditomorpha</taxon>
        <taxon>Strongyloidea</taxon>
        <taxon>Trichostrongylidae</taxon>
        <taxon>Trichostrongylus</taxon>
    </lineage>
</organism>
<name>A0AAN8IQ59_TRICO</name>
<evidence type="ECO:0000256" key="1">
    <source>
        <dbReference type="SAM" id="MobiDB-lite"/>
    </source>
</evidence>
<accession>A0AAN8IQ59</accession>
<dbReference type="AlphaFoldDB" id="A0AAN8IQ59"/>
<evidence type="ECO:0000313" key="2">
    <source>
        <dbReference type="EMBL" id="KAK5982739.1"/>
    </source>
</evidence>
<feature type="compositionally biased region" description="Pro residues" evidence="1">
    <location>
        <begin position="423"/>
        <end position="434"/>
    </location>
</feature>
<proteinExistence type="predicted"/>
<reference evidence="2 3" key="1">
    <citation type="submission" date="2019-10" db="EMBL/GenBank/DDBJ databases">
        <title>Assembly and Annotation for the nematode Trichostrongylus colubriformis.</title>
        <authorList>
            <person name="Martin J."/>
        </authorList>
    </citation>
    <scope>NUCLEOTIDE SEQUENCE [LARGE SCALE GENOMIC DNA]</scope>
    <source>
        <strain evidence="2">G859</strain>
        <tissue evidence="2">Whole worm</tissue>
    </source>
</reference>
<dbReference type="Proteomes" id="UP001331761">
    <property type="component" value="Unassembled WGS sequence"/>
</dbReference>
<comment type="caution">
    <text evidence="2">The sequence shown here is derived from an EMBL/GenBank/DDBJ whole genome shotgun (WGS) entry which is preliminary data.</text>
</comment>